<sequence>MAVAQGADAIEPDIVSTRDGVLILRHENEISGTTDVADHASFADRRTTKEIDGVAVTGWFTEDFTWAELEGLRIRERLPHLRPASAAHDGEGRIQRLADLLAILDEDDARGRPAGPVGLVAEIKHATYFASVGLPLDELVAAEYARAGWSDDPRLTVESFESSVLMELGDRGVSGRRVYLLEKAGAPFDLVARDGSAATTYREQLEPAALADLARRAGLDGISLDKKMLIDGAGVADPALVDRAHALGLDVFTWTLRPENAFVSRAFRTSGDKAERGDWRTELERVAATGVDGVFADYPDLVVEALGRDALGRDS</sequence>
<evidence type="ECO:0000256" key="5">
    <source>
        <dbReference type="ARBA" id="ARBA00022801"/>
    </source>
</evidence>
<dbReference type="Proteomes" id="UP001501594">
    <property type="component" value="Unassembled WGS sequence"/>
</dbReference>
<keyword evidence="5" id="KW-0378">Hydrolase</keyword>
<keyword evidence="3" id="KW-0732">Signal</keyword>
<dbReference type="SUPFAM" id="SSF51695">
    <property type="entry name" value="PLC-like phosphodiesterases"/>
    <property type="match status" value="1"/>
</dbReference>
<feature type="domain" description="GP-PDE" evidence="7">
    <location>
        <begin position="1"/>
        <end position="306"/>
    </location>
</feature>
<evidence type="ECO:0000256" key="3">
    <source>
        <dbReference type="ARBA" id="ARBA00022729"/>
    </source>
</evidence>
<comment type="catalytic activity">
    <reaction evidence="6">
        <text>a sn-glycero-3-phosphodiester + H2O = an alcohol + sn-glycerol 3-phosphate + H(+)</text>
        <dbReference type="Rhea" id="RHEA:12969"/>
        <dbReference type="ChEBI" id="CHEBI:15377"/>
        <dbReference type="ChEBI" id="CHEBI:15378"/>
        <dbReference type="ChEBI" id="CHEBI:30879"/>
        <dbReference type="ChEBI" id="CHEBI:57597"/>
        <dbReference type="ChEBI" id="CHEBI:83408"/>
        <dbReference type="EC" id="3.1.4.46"/>
    </reaction>
</comment>
<evidence type="ECO:0000256" key="1">
    <source>
        <dbReference type="ARBA" id="ARBA00007277"/>
    </source>
</evidence>
<dbReference type="Gene3D" id="3.20.20.190">
    <property type="entry name" value="Phosphatidylinositol (PI) phosphodiesterase"/>
    <property type="match status" value="1"/>
</dbReference>
<evidence type="ECO:0000259" key="7">
    <source>
        <dbReference type="PROSITE" id="PS51704"/>
    </source>
</evidence>
<reference evidence="9" key="1">
    <citation type="journal article" date="2019" name="Int. J. Syst. Evol. Microbiol.">
        <title>The Global Catalogue of Microorganisms (GCM) 10K type strain sequencing project: providing services to taxonomists for standard genome sequencing and annotation.</title>
        <authorList>
            <consortium name="The Broad Institute Genomics Platform"/>
            <consortium name="The Broad Institute Genome Sequencing Center for Infectious Disease"/>
            <person name="Wu L."/>
            <person name="Ma J."/>
        </authorList>
    </citation>
    <scope>NUCLEOTIDE SEQUENCE [LARGE SCALE GENOMIC DNA]</scope>
    <source>
        <strain evidence="9">JCM 17442</strain>
    </source>
</reference>
<dbReference type="PANTHER" id="PTHR43620:SF7">
    <property type="entry name" value="GLYCEROPHOSPHODIESTER PHOSPHODIESTERASE GDPD5-RELATED"/>
    <property type="match status" value="1"/>
</dbReference>
<keyword evidence="4" id="KW-0319">Glycerol metabolism</keyword>
<dbReference type="InterPro" id="IPR030395">
    <property type="entry name" value="GP_PDE_dom"/>
</dbReference>
<comment type="similarity">
    <text evidence="1">Belongs to the glycerophosphoryl diester phosphodiesterase family.</text>
</comment>
<gene>
    <name evidence="8" type="ORF">GCM10022256_20850</name>
</gene>
<dbReference type="EMBL" id="BAABAU010000001">
    <property type="protein sequence ID" value="GAA4266473.1"/>
    <property type="molecule type" value="Genomic_DNA"/>
</dbReference>
<evidence type="ECO:0000313" key="8">
    <source>
        <dbReference type="EMBL" id="GAA4266473.1"/>
    </source>
</evidence>
<dbReference type="Pfam" id="PF03009">
    <property type="entry name" value="GDPD"/>
    <property type="match status" value="1"/>
</dbReference>
<dbReference type="PANTHER" id="PTHR43620">
    <property type="entry name" value="GLYCEROPHOSPHORYL DIESTER PHOSPHODIESTERASE"/>
    <property type="match status" value="1"/>
</dbReference>
<protein>
    <recommendedName>
        <fullName evidence="2">glycerophosphodiester phosphodiesterase</fullName>
        <ecNumber evidence="2">3.1.4.46</ecNumber>
    </recommendedName>
</protein>
<dbReference type="InterPro" id="IPR017946">
    <property type="entry name" value="PLC-like_Pdiesterase_TIM-brl"/>
</dbReference>
<evidence type="ECO:0000256" key="2">
    <source>
        <dbReference type="ARBA" id="ARBA00012247"/>
    </source>
</evidence>
<accession>A0ABP8E2N6</accession>
<comment type="caution">
    <text evidence="8">The sequence shown here is derived from an EMBL/GenBank/DDBJ whole genome shotgun (WGS) entry which is preliminary data.</text>
</comment>
<dbReference type="PROSITE" id="PS51704">
    <property type="entry name" value="GP_PDE"/>
    <property type="match status" value="1"/>
</dbReference>
<name>A0ABP8E2N6_9MICO</name>
<evidence type="ECO:0000313" key="9">
    <source>
        <dbReference type="Proteomes" id="UP001501594"/>
    </source>
</evidence>
<organism evidence="8 9">
    <name type="scientific">Frondihabitans peucedani</name>
    <dbReference type="NCBI Taxonomy" id="598626"/>
    <lineage>
        <taxon>Bacteria</taxon>
        <taxon>Bacillati</taxon>
        <taxon>Actinomycetota</taxon>
        <taxon>Actinomycetes</taxon>
        <taxon>Micrococcales</taxon>
        <taxon>Microbacteriaceae</taxon>
        <taxon>Frondihabitans</taxon>
    </lineage>
</organism>
<evidence type="ECO:0000256" key="4">
    <source>
        <dbReference type="ARBA" id="ARBA00022798"/>
    </source>
</evidence>
<keyword evidence="9" id="KW-1185">Reference proteome</keyword>
<proteinExistence type="inferred from homology"/>
<evidence type="ECO:0000256" key="6">
    <source>
        <dbReference type="ARBA" id="ARBA00047512"/>
    </source>
</evidence>
<dbReference type="EC" id="3.1.4.46" evidence="2"/>